<dbReference type="NCBIfam" id="TIGR01533">
    <property type="entry name" value="lipo_e_P4"/>
    <property type="match status" value="1"/>
</dbReference>
<accession>A0A4R6YA19</accession>
<keyword evidence="1 3" id="KW-0732">Signal</keyword>
<sequence>MFVNTQKPRRPLTALIAALCLSLSTTAFAEEALTNKQGPTGDGLSNNLMVAAAWKQTAAENKALYHQAFNIAKERVDAALKKHKKKDKPLAIISDLDETLFDASAYWGNLIQNNKDFFDDAVWDKWVPSNTIAATAGAQDFLNDVKNKGVEIFYVSSRDQGEKTFEYAIANMKALGFPNADAEHVTILRDSSNKEPSQKNIAEKYDVVVYLGDNLNDFQRKYYTKNVDQRTQLMEEDKEMFGRKFIVMPNPLDGHWMRAIFGESEPPANDKNREILKKAATQSTWQP</sequence>
<dbReference type="PIRSF" id="PIRSF019271">
    <property type="entry name" value="Acid_Ptase_C"/>
    <property type="match status" value="1"/>
</dbReference>
<comment type="caution">
    <text evidence="4">The sequence shown here is derived from an EMBL/GenBank/DDBJ whole genome shotgun (WGS) entry which is preliminary data.</text>
</comment>
<reference evidence="4 5" key="1">
    <citation type="submission" date="2019-03" db="EMBL/GenBank/DDBJ databases">
        <title>Genomic Encyclopedia of Type Strains, Phase IV (KMG-IV): sequencing the most valuable type-strain genomes for metagenomic binning, comparative biology and taxonomic classification.</title>
        <authorList>
            <person name="Goeker M."/>
        </authorList>
    </citation>
    <scope>NUCLEOTIDE SEQUENCE [LARGE SCALE GENOMIC DNA]</scope>
    <source>
        <strain evidence="4 5">DSM 102852</strain>
    </source>
</reference>
<evidence type="ECO:0000256" key="2">
    <source>
        <dbReference type="SAM" id="MobiDB-lite"/>
    </source>
</evidence>
<dbReference type="GO" id="GO:0009279">
    <property type="term" value="C:cell outer membrane"/>
    <property type="evidence" value="ECO:0007669"/>
    <property type="project" value="InterPro"/>
</dbReference>
<dbReference type="RefSeq" id="WP_133619226.1">
    <property type="nucleotide sequence ID" value="NZ_SNZE01000004.1"/>
</dbReference>
<dbReference type="InterPro" id="IPR005519">
    <property type="entry name" value="Acid_phosphat_B-like"/>
</dbReference>
<dbReference type="Gene3D" id="3.40.50.1000">
    <property type="entry name" value="HAD superfamily/HAD-like"/>
    <property type="match status" value="1"/>
</dbReference>
<dbReference type="Proteomes" id="UP000294480">
    <property type="component" value="Unassembled WGS sequence"/>
</dbReference>
<evidence type="ECO:0000256" key="3">
    <source>
        <dbReference type="SAM" id="SignalP"/>
    </source>
</evidence>
<feature type="compositionally biased region" description="Basic and acidic residues" evidence="2">
    <location>
        <begin position="268"/>
        <end position="277"/>
    </location>
</feature>
<name>A0A4R6YA19_9BURK</name>
<keyword evidence="5" id="KW-1185">Reference proteome</keyword>
<evidence type="ECO:0000313" key="4">
    <source>
        <dbReference type="EMBL" id="TDR32361.1"/>
    </source>
</evidence>
<feature type="chain" id="PRO_5020511659" evidence="3">
    <location>
        <begin position="30"/>
        <end position="287"/>
    </location>
</feature>
<feature type="signal peptide" evidence="3">
    <location>
        <begin position="1"/>
        <end position="29"/>
    </location>
</feature>
<proteinExistence type="predicted"/>
<organism evidence="4 5">
    <name type="scientific">Hydromonas duriensis</name>
    <dbReference type="NCBI Taxonomy" id="1527608"/>
    <lineage>
        <taxon>Bacteria</taxon>
        <taxon>Pseudomonadati</taxon>
        <taxon>Pseudomonadota</taxon>
        <taxon>Betaproteobacteria</taxon>
        <taxon>Burkholderiales</taxon>
        <taxon>Burkholderiaceae</taxon>
        <taxon>Hydromonas</taxon>
    </lineage>
</organism>
<evidence type="ECO:0000313" key="5">
    <source>
        <dbReference type="Proteomes" id="UP000294480"/>
    </source>
</evidence>
<dbReference type="OrthoDB" id="395856at2"/>
<keyword evidence="4" id="KW-0449">Lipoprotein</keyword>
<dbReference type="EMBL" id="SNZE01000004">
    <property type="protein sequence ID" value="TDR32361.1"/>
    <property type="molecule type" value="Genomic_DNA"/>
</dbReference>
<dbReference type="InterPro" id="IPR006423">
    <property type="entry name" value="Lipo_e_P4"/>
</dbReference>
<dbReference type="SUPFAM" id="SSF56784">
    <property type="entry name" value="HAD-like"/>
    <property type="match status" value="1"/>
</dbReference>
<dbReference type="AlphaFoldDB" id="A0A4R6YA19"/>
<dbReference type="InterPro" id="IPR023214">
    <property type="entry name" value="HAD_sf"/>
</dbReference>
<dbReference type="Pfam" id="PF03767">
    <property type="entry name" value="Acid_phosphat_B"/>
    <property type="match status" value="1"/>
</dbReference>
<dbReference type="InterPro" id="IPR036412">
    <property type="entry name" value="HAD-like_sf"/>
</dbReference>
<feature type="region of interest" description="Disordered" evidence="2">
    <location>
        <begin position="264"/>
        <end position="287"/>
    </location>
</feature>
<protein>
    <submittedName>
        <fullName evidence="4">5'-nucleotidase (Lipoprotein e(P4) family)</fullName>
    </submittedName>
</protein>
<gene>
    <name evidence="4" type="ORF">DFR44_10480</name>
</gene>
<evidence type="ECO:0000256" key="1">
    <source>
        <dbReference type="ARBA" id="ARBA00022729"/>
    </source>
</evidence>